<evidence type="ECO:0000313" key="6">
    <source>
        <dbReference type="Proteomes" id="UP000070598"/>
    </source>
</evidence>
<keyword evidence="5" id="KW-1185">Reference proteome</keyword>
<dbReference type="InterPro" id="IPR019587">
    <property type="entry name" value="Polyketide_cyclase/dehydratase"/>
</dbReference>
<evidence type="ECO:0000313" key="5">
    <source>
        <dbReference type="Proteomes" id="UP000070188"/>
    </source>
</evidence>
<protein>
    <recommendedName>
        <fullName evidence="8">SRPBCC family protein</fullName>
    </recommendedName>
</protein>
<proteinExistence type="predicted"/>
<dbReference type="Pfam" id="PF10604">
    <property type="entry name" value="Polyketide_cyc2"/>
    <property type="match status" value="1"/>
</dbReference>
<gene>
    <name evidence="3" type="ORF">LI90_4169</name>
    <name evidence="2" type="ORF">TH66_21735</name>
    <name evidence="4" type="ORF">TR74_11480</name>
</gene>
<name>A0A132MZ11_9ACTN</name>
<dbReference type="OrthoDB" id="3628784at2"/>
<dbReference type="STRING" id="1469144.LI90_4169"/>
<organism evidence="3 5">
    <name type="scientific">Carbonactinospora thermoautotrophica</name>
    <dbReference type="NCBI Taxonomy" id="1469144"/>
    <lineage>
        <taxon>Bacteria</taxon>
        <taxon>Bacillati</taxon>
        <taxon>Actinomycetota</taxon>
        <taxon>Actinomycetes</taxon>
        <taxon>Kitasatosporales</taxon>
        <taxon>Carbonactinosporaceae</taxon>
        <taxon>Carbonactinospora</taxon>
    </lineage>
</organism>
<dbReference type="EMBL" id="JYIK01000884">
    <property type="protein sequence ID" value="KWX09123.1"/>
    <property type="molecule type" value="Genomic_DNA"/>
</dbReference>
<comment type="caution">
    <text evidence="3">The sequence shown here is derived from an EMBL/GenBank/DDBJ whole genome shotgun (WGS) entry which is preliminary data.</text>
</comment>
<dbReference type="AlphaFoldDB" id="A0A132MZ11"/>
<evidence type="ECO:0000256" key="1">
    <source>
        <dbReference type="SAM" id="MobiDB-lite"/>
    </source>
</evidence>
<dbReference type="EMBL" id="LAXD01000001">
    <property type="protein sequence ID" value="KWX03119.1"/>
    <property type="molecule type" value="Genomic_DNA"/>
</dbReference>
<dbReference type="SUPFAM" id="SSF55961">
    <property type="entry name" value="Bet v1-like"/>
    <property type="match status" value="1"/>
</dbReference>
<dbReference type="InterPro" id="IPR023393">
    <property type="entry name" value="START-like_dom_sf"/>
</dbReference>
<dbReference type="Proteomes" id="UP000070659">
    <property type="component" value="Unassembled WGS sequence"/>
</dbReference>
<reference evidence="5" key="3">
    <citation type="submission" date="2015-04" db="EMBL/GenBank/DDBJ databases">
        <title>Physiological reanalysis, assessment of diazotrophy, and genome sequences of multiple isolates of Streptomyces thermoautotrophicus.</title>
        <authorList>
            <person name="MacKellar D.C."/>
            <person name="Lieber L."/>
            <person name="Norman J."/>
            <person name="Bolger A."/>
            <person name="Tobin C."/>
            <person name="Murray J.W."/>
            <person name="Chang R."/>
            <person name="Ford T."/>
            <person name="Nguyen P.Q."/>
            <person name="Woodward J."/>
            <person name="Permingeat H."/>
            <person name="Joshi N.S."/>
            <person name="Silver P.A."/>
            <person name="Usadel B."/>
            <person name="Rutherford A.W."/>
            <person name="Friesen M."/>
            <person name="Prell J."/>
        </authorList>
    </citation>
    <scope>NUCLEOTIDE SEQUENCE [LARGE SCALE GENOMIC DNA]</scope>
    <source>
        <strain evidence="5">H1</strain>
    </source>
</reference>
<dbReference type="Proteomes" id="UP000070188">
    <property type="component" value="Unassembled WGS sequence"/>
</dbReference>
<dbReference type="RefSeq" id="WP_066890543.1">
    <property type="nucleotide sequence ID" value="NZ_JYIJ01000019.1"/>
</dbReference>
<dbReference type="EMBL" id="JYIJ01000019">
    <property type="protein sequence ID" value="KWW97973.1"/>
    <property type="molecule type" value="Genomic_DNA"/>
</dbReference>
<sequence>MRTYELTRGMPASAEIVFDVAADLSLMYRWLPPNLHLEQTGPSKVHMSADVESPGGERHLESDSTVRYDRGRRRLEWNAREPTGYGGWLQVRDAGAGTSEVSVHLEFSEEEPEALDARADLEESLRRLEGEVTRRVREAGARED</sequence>
<accession>A0A132MZ11</accession>
<dbReference type="Gene3D" id="3.30.530.20">
    <property type="match status" value="1"/>
</dbReference>
<reference evidence="6" key="1">
    <citation type="submission" date="2015-02" db="EMBL/GenBank/DDBJ databases">
        <title>Physiological reanalysis, assessment of diazotrophy, and genome sequences of multiple isolates of Streptomyces thermoautotrophicus.</title>
        <authorList>
            <person name="MacKellar D.C."/>
            <person name="Lieber L."/>
            <person name="Norman J."/>
            <person name="Bolger A."/>
            <person name="Tobin C."/>
            <person name="Murray J.W."/>
            <person name="Friesen M."/>
            <person name="Prell J."/>
        </authorList>
    </citation>
    <scope>NUCLEOTIDE SEQUENCE [LARGE SCALE GENOMIC DNA]</scope>
    <source>
        <strain evidence="6">UBT1</strain>
    </source>
</reference>
<feature type="compositionally biased region" description="Basic and acidic residues" evidence="1">
    <location>
        <begin position="55"/>
        <end position="64"/>
    </location>
</feature>
<evidence type="ECO:0000313" key="4">
    <source>
        <dbReference type="EMBL" id="KWX09123.1"/>
    </source>
</evidence>
<evidence type="ECO:0000313" key="3">
    <source>
        <dbReference type="EMBL" id="KWX03119.1"/>
    </source>
</evidence>
<evidence type="ECO:0000313" key="7">
    <source>
        <dbReference type="Proteomes" id="UP000070659"/>
    </source>
</evidence>
<evidence type="ECO:0008006" key="8">
    <source>
        <dbReference type="Google" id="ProtNLM"/>
    </source>
</evidence>
<dbReference type="Proteomes" id="UP000070598">
    <property type="component" value="Unassembled WGS sequence"/>
</dbReference>
<dbReference type="PATRIC" id="fig|1469144.10.peg.4471"/>
<reference evidence="2 7" key="2">
    <citation type="submission" date="2015-02" db="EMBL/GenBank/DDBJ databases">
        <title>Physiological reanalysis, assessment of diazotrophy, and genome sequences of multiple isolates of Streptomyces thermoautotrophicus.</title>
        <authorList>
            <person name="MacKellar D.C."/>
            <person name="Lieber L."/>
            <person name="Norman J."/>
            <person name="Bolger A."/>
            <person name="Tobin C."/>
            <person name="Murray J.W."/>
            <person name="Prell J."/>
        </authorList>
    </citation>
    <scope>NUCLEOTIDE SEQUENCE [LARGE SCALE GENOMIC DNA]</scope>
    <source>
        <strain evidence="2 7">UBT1</strain>
    </source>
</reference>
<feature type="region of interest" description="Disordered" evidence="1">
    <location>
        <begin position="40"/>
        <end position="64"/>
    </location>
</feature>
<evidence type="ECO:0000313" key="2">
    <source>
        <dbReference type="EMBL" id="KWW97973.1"/>
    </source>
</evidence>
<reference evidence="3" key="4">
    <citation type="submission" date="2015-04" db="EMBL/GenBank/DDBJ databases">
        <title>Physiological reanalysis, assessment of diazotrophy, and genome sequences of multiple isolates of Streptomyces thermoautotrophicus.</title>
        <authorList>
            <person name="MacKellar D.C."/>
            <person name="Lieber L."/>
            <person name="Norman J."/>
            <person name="Bolger A."/>
            <person name="Tobin C."/>
            <person name="Murray J.W."/>
            <person name="Woodward J."/>
            <person name="Friesen M."/>
            <person name="Prell J."/>
        </authorList>
    </citation>
    <scope>NUCLEOTIDE SEQUENCE [LARGE SCALE GENOMIC DNA]</scope>
    <source>
        <strain evidence="3">H1</strain>
    </source>
</reference>